<dbReference type="EMBL" id="CAEZYF010000004">
    <property type="protein sequence ID" value="CAB4715418.1"/>
    <property type="molecule type" value="Genomic_DNA"/>
</dbReference>
<feature type="compositionally biased region" description="Acidic residues" evidence="1">
    <location>
        <begin position="158"/>
        <end position="169"/>
    </location>
</feature>
<evidence type="ECO:0000313" key="3">
    <source>
        <dbReference type="EMBL" id="CAB4715418.1"/>
    </source>
</evidence>
<sequence length="169" mass="17206">MKRNQILTAAAILAVGVSGAVAVAANVGIMNAADSNSVGNVTSATDLLTNNTQVVDVYLGSDSVPGGGQQFTVDIAGAVTVSSSTSKIRLDQVEPTTGWTWSLSQSQADTLMVSFTNGTRTIEFTATADANGTITASVNEPTIVLPPANQPSNNGGHDDDEYEGGGDDD</sequence>
<accession>A0A6J7HFK5</accession>
<evidence type="ECO:0000313" key="6">
    <source>
        <dbReference type="EMBL" id="CAB4978366.1"/>
    </source>
</evidence>
<proteinExistence type="predicted"/>
<feature type="region of interest" description="Disordered" evidence="1">
    <location>
        <begin position="139"/>
        <end position="169"/>
    </location>
</feature>
<organism evidence="5">
    <name type="scientific">freshwater metagenome</name>
    <dbReference type="NCBI Taxonomy" id="449393"/>
    <lineage>
        <taxon>unclassified sequences</taxon>
        <taxon>metagenomes</taxon>
        <taxon>ecological metagenomes</taxon>
    </lineage>
</organism>
<dbReference type="EMBL" id="CAFBIY010000207">
    <property type="protein sequence ID" value="CAB4853154.1"/>
    <property type="molecule type" value="Genomic_DNA"/>
</dbReference>
<evidence type="ECO:0000313" key="4">
    <source>
        <dbReference type="EMBL" id="CAB4853154.1"/>
    </source>
</evidence>
<gene>
    <name evidence="3" type="ORF">UFOPK2656_00942</name>
    <name evidence="4" type="ORF">UFOPK3267_02679</name>
    <name evidence="5" type="ORF">UFOPK3651_00525</name>
    <name evidence="6" type="ORF">UFOPK3931_00644</name>
    <name evidence="2" type="ORF">UFOPK4189_00050</name>
</gene>
<evidence type="ECO:0000313" key="2">
    <source>
        <dbReference type="EMBL" id="CAB4362278.1"/>
    </source>
</evidence>
<dbReference type="EMBL" id="CAFBOL010000010">
    <property type="protein sequence ID" value="CAB4978366.1"/>
    <property type="molecule type" value="Genomic_DNA"/>
</dbReference>
<dbReference type="EMBL" id="CAESGF010000001">
    <property type="protein sequence ID" value="CAB4362278.1"/>
    <property type="molecule type" value="Genomic_DNA"/>
</dbReference>
<dbReference type="AlphaFoldDB" id="A0A6J7HFK5"/>
<dbReference type="EMBL" id="CAFBMT010000002">
    <property type="protein sequence ID" value="CAB4915793.1"/>
    <property type="molecule type" value="Genomic_DNA"/>
</dbReference>
<evidence type="ECO:0000256" key="1">
    <source>
        <dbReference type="SAM" id="MobiDB-lite"/>
    </source>
</evidence>
<protein>
    <submittedName>
        <fullName evidence="5">Unannotated protein</fullName>
    </submittedName>
</protein>
<evidence type="ECO:0000313" key="5">
    <source>
        <dbReference type="EMBL" id="CAB4915793.1"/>
    </source>
</evidence>
<name>A0A6J7HFK5_9ZZZZ</name>
<reference evidence="5" key="1">
    <citation type="submission" date="2020-05" db="EMBL/GenBank/DDBJ databases">
        <authorList>
            <person name="Chiriac C."/>
            <person name="Salcher M."/>
            <person name="Ghai R."/>
            <person name="Kavagutti S V."/>
        </authorList>
    </citation>
    <scope>NUCLEOTIDE SEQUENCE</scope>
</reference>